<comment type="cofactor">
    <cofactor evidence="1 6">
        <name>Zn(2+)</name>
        <dbReference type="ChEBI" id="CHEBI:29105"/>
    </cofactor>
</comment>
<evidence type="ECO:0000313" key="9">
    <source>
        <dbReference type="Proteomes" id="UP000287171"/>
    </source>
</evidence>
<dbReference type="SUPFAM" id="SSF50129">
    <property type="entry name" value="GroES-like"/>
    <property type="match status" value="2"/>
</dbReference>
<dbReference type="EMBL" id="BIFT01000001">
    <property type="protein sequence ID" value="GCE27719.1"/>
    <property type="molecule type" value="Genomic_DNA"/>
</dbReference>
<dbReference type="SMART" id="SM00829">
    <property type="entry name" value="PKS_ER"/>
    <property type="match status" value="1"/>
</dbReference>
<feature type="domain" description="Enoyl reductase (ER)" evidence="7">
    <location>
        <begin position="18"/>
        <end position="375"/>
    </location>
</feature>
<keyword evidence="5" id="KW-0520">NAD</keyword>
<dbReference type="Gene3D" id="3.90.180.10">
    <property type="entry name" value="Medium-chain alcohol dehydrogenases, catalytic domain"/>
    <property type="match status" value="1"/>
</dbReference>
<dbReference type="AlphaFoldDB" id="A0A402B8R6"/>
<dbReference type="GO" id="GO:0051903">
    <property type="term" value="F:S-(hydroxymethyl)glutathione dehydrogenase [NAD(P)+] activity"/>
    <property type="evidence" value="ECO:0007669"/>
    <property type="project" value="TreeGrafter"/>
</dbReference>
<dbReference type="InterPro" id="IPR013149">
    <property type="entry name" value="ADH-like_C"/>
</dbReference>
<evidence type="ECO:0000256" key="4">
    <source>
        <dbReference type="ARBA" id="ARBA00023002"/>
    </source>
</evidence>
<dbReference type="Proteomes" id="UP000287171">
    <property type="component" value="Unassembled WGS sequence"/>
</dbReference>
<evidence type="ECO:0000259" key="7">
    <source>
        <dbReference type="SMART" id="SM00829"/>
    </source>
</evidence>
<dbReference type="PANTHER" id="PTHR43880">
    <property type="entry name" value="ALCOHOL DEHYDROGENASE"/>
    <property type="match status" value="1"/>
</dbReference>
<dbReference type="InterPro" id="IPR020843">
    <property type="entry name" value="ER"/>
</dbReference>
<dbReference type="InterPro" id="IPR036291">
    <property type="entry name" value="NAD(P)-bd_dom_sf"/>
</dbReference>
<comment type="caution">
    <text evidence="8">The sequence shown here is derived from an EMBL/GenBank/DDBJ whole genome shotgun (WGS) entry which is preliminary data.</text>
</comment>
<dbReference type="Pfam" id="PF08240">
    <property type="entry name" value="ADH_N"/>
    <property type="match status" value="1"/>
</dbReference>
<keyword evidence="2 6" id="KW-0479">Metal-binding</keyword>
<dbReference type="PROSITE" id="PS00059">
    <property type="entry name" value="ADH_ZINC"/>
    <property type="match status" value="1"/>
</dbReference>
<evidence type="ECO:0000256" key="2">
    <source>
        <dbReference type="ARBA" id="ARBA00022723"/>
    </source>
</evidence>
<evidence type="ECO:0000313" key="8">
    <source>
        <dbReference type="EMBL" id="GCE27719.1"/>
    </source>
</evidence>
<keyword evidence="9" id="KW-1185">Reference proteome</keyword>
<evidence type="ECO:0000256" key="6">
    <source>
        <dbReference type="RuleBase" id="RU361277"/>
    </source>
</evidence>
<name>A0A402B8R6_9CHLR</name>
<dbReference type="InterPro" id="IPR013154">
    <property type="entry name" value="ADH-like_N"/>
</dbReference>
<dbReference type="SUPFAM" id="SSF51735">
    <property type="entry name" value="NAD(P)-binding Rossmann-fold domains"/>
    <property type="match status" value="1"/>
</dbReference>
<sequence length="378" mass="39932">MRVEAAVLYEPGRPSPYAESKPLVIEEVELDAPGPGEVLVEVVSAGLCHSDLSAINGSMYAQLPDPIILGHEASGIIKEVGPGVKDMQVDDHVVFSFVPMCGHCQYCAIGRPVLCKHGNRANAHGTLISGGRRFHTLTGREIAYFTGTSAFAHFTVVAQESLIVVDRKLPLDKAALFGCALITGVGAVMNTARVAPGEPVAIFGLGGVGLSTIMGAKLVGASPIIAIDMLPSKFELARRLGADHTIAAGEGDPVARIRELTNGGVEYAFDVVGNTNVLAQAFKATRPGGKTIAIGIPPTDKFLSTHAAALVLQEKVIQGSFMGSAIPRRDIHRLTHLYMAGKLPLDELLSPAITLAEINTGFDRLAQGQVIRQLLHFV</sequence>
<proteinExistence type="inferred from homology"/>
<dbReference type="FunFam" id="3.40.50.720:FF:000003">
    <property type="entry name" value="S-(hydroxymethyl)glutathione dehydrogenase"/>
    <property type="match status" value="1"/>
</dbReference>
<dbReference type="RefSeq" id="WP_126628017.1">
    <property type="nucleotide sequence ID" value="NZ_BIFT01000001.1"/>
</dbReference>
<dbReference type="InterPro" id="IPR002328">
    <property type="entry name" value="ADH_Zn_CS"/>
</dbReference>
<dbReference type="GO" id="GO:0046294">
    <property type="term" value="P:formaldehyde catabolic process"/>
    <property type="evidence" value="ECO:0007669"/>
    <property type="project" value="TreeGrafter"/>
</dbReference>
<reference evidence="9" key="1">
    <citation type="submission" date="2018-12" db="EMBL/GenBank/DDBJ databases">
        <title>Tengunoibacter tsumagoiensis gen. nov., sp. nov., Dictyobacter kobayashii sp. nov., D. alpinus sp. nov., and D. joshuensis sp. nov. and description of Dictyobacteraceae fam. nov. within the order Ktedonobacterales isolated from Tengu-no-mugimeshi.</title>
        <authorList>
            <person name="Wang C.M."/>
            <person name="Zheng Y."/>
            <person name="Sakai Y."/>
            <person name="Toyoda A."/>
            <person name="Minakuchi Y."/>
            <person name="Abe K."/>
            <person name="Yokota A."/>
            <person name="Yabe S."/>
        </authorList>
    </citation>
    <scope>NUCLEOTIDE SEQUENCE [LARGE SCALE GENOMIC DNA]</scope>
    <source>
        <strain evidence="9">Uno16</strain>
    </source>
</reference>
<dbReference type="GO" id="GO:0008270">
    <property type="term" value="F:zinc ion binding"/>
    <property type="evidence" value="ECO:0007669"/>
    <property type="project" value="InterPro"/>
</dbReference>
<accession>A0A402B8R6</accession>
<dbReference type="Pfam" id="PF00107">
    <property type="entry name" value="ADH_zinc_N"/>
    <property type="match status" value="1"/>
</dbReference>
<evidence type="ECO:0000256" key="1">
    <source>
        <dbReference type="ARBA" id="ARBA00001947"/>
    </source>
</evidence>
<dbReference type="PANTHER" id="PTHR43880:SF12">
    <property type="entry name" value="ALCOHOL DEHYDROGENASE CLASS-3"/>
    <property type="match status" value="1"/>
</dbReference>
<evidence type="ECO:0000256" key="3">
    <source>
        <dbReference type="ARBA" id="ARBA00022833"/>
    </source>
</evidence>
<organism evidence="8 9">
    <name type="scientific">Dictyobacter alpinus</name>
    <dbReference type="NCBI Taxonomy" id="2014873"/>
    <lineage>
        <taxon>Bacteria</taxon>
        <taxon>Bacillati</taxon>
        <taxon>Chloroflexota</taxon>
        <taxon>Ktedonobacteria</taxon>
        <taxon>Ktedonobacterales</taxon>
        <taxon>Dictyobacteraceae</taxon>
        <taxon>Dictyobacter</taxon>
    </lineage>
</organism>
<keyword evidence="4" id="KW-0560">Oxidoreductase</keyword>
<dbReference type="GO" id="GO:0005829">
    <property type="term" value="C:cytosol"/>
    <property type="evidence" value="ECO:0007669"/>
    <property type="project" value="TreeGrafter"/>
</dbReference>
<dbReference type="OrthoDB" id="9806940at2"/>
<keyword evidence="3 6" id="KW-0862">Zinc</keyword>
<protein>
    <submittedName>
        <fullName evidence="8">Alcohol dehydrogenase</fullName>
    </submittedName>
</protein>
<evidence type="ECO:0000256" key="5">
    <source>
        <dbReference type="ARBA" id="ARBA00023027"/>
    </source>
</evidence>
<dbReference type="InterPro" id="IPR011032">
    <property type="entry name" value="GroES-like_sf"/>
</dbReference>
<comment type="similarity">
    <text evidence="6">Belongs to the zinc-containing alcohol dehydrogenase family.</text>
</comment>
<gene>
    <name evidence="8" type="primary">adh_1</name>
    <name evidence="8" type="ORF">KDA_32030</name>
</gene>
<dbReference type="Gene3D" id="3.40.50.720">
    <property type="entry name" value="NAD(P)-binding Rossmann-like Domain"/>
    <property type="match status" value="1"/>
</dbReference>